<dbReference type="InterPro" id="IPR036291">
    <property type="entry name" value="NAD(P)-bd_dom_sf"/>
</dbReference>
<dbReference type="RefSeq" id="XP_022159359.1">
    <property type="nucleotide sequence ID" value="XM_022303667.1"/>
</dbReference>
<feature type="non-terminal residue" evidence="4">
    <location>
        <position position="197"/>
    </location>
</feature>
<evidence type="ECO:0000313" key="4">
    <source>
        <dbReference type="RefSeq" id="XP_022159359.1"/>
    </source>
</evidence>
<keyword evidence="3" id="KW-1185">Reference proteome</keyword>
<dbReference type="PANTHER" id="PTHR10996:SF179">
    <property type="entry name" value="D-ISOMER SPECIFIC 2-HYDROXYACID DEHYDROGENASE FAMILY PROTEIN-RELATED"/>
    <property type="match status" value="1"/>
</dbReference>
<protein>
    <submittedName>
        <fullName evidence="4">Glyoxylate/hydroxypyruvate reductase HPR3-like</fullName>
    </submittedName>
</protein>
<organism evidence="3 4">
    <name type="scientific">Momordica charantia</name>
    <name type="common">Bitter gourd</name>
    <name type="synonym">Balsam pear</name>
    <dbReference type="NCBI Taxonomy" id="3673"/>
    <lineage>
        <taxon>Eukaryota</taxon>
        <taxon>Viridiplantae</taxon>
        <taxon>Streptophyta</taxon>
        <taxon>Embryophyta</taxon>
        <taxon>Tracheophyta</taxon>
        <taxon>Spermatophyta</taxon>
        <taxon>Magnoliopsida</taxon>
        <taxon>eudicotyledons</taxon>
        <taxon>Gunneridae</taxon>
        <taxon>Pentapetalae</taxon>
        <taxon>rosids</taxon>
        <taxon>fabids</taxon>
        <taxon>Cucurbitales</taxon>
        <taxon>Cucurbitaceae</taxon>
        <taxon>Momordiceae</taxon>
        <taxon>Momordica</taxon>
    </lineage>
</organism>
<dbReference type="GO" id="GO:0005829">
    <property type="term" value="C:cytosol"/>
    <property type="evidence" value="ECO:0007669"/>
    <property type="project" value="TreeGrafter"/>
</dbReference>
<reference evidence="4" key="1">
    <citation type="submission" date="2025-08" db="UniProtKB">
        <authorList>
            <consortium name="RefSeq"/>
        </authorList>
    </citation>
    <scope>IDENTIFICATION</scope>
    <source>
        <strain evidence="4">OHB3-1</strain>
    </source>
</reference>
<dbReference type="KEGG" id="mcha:111025776"/>
<dbReference type="SUPFAM" id="SSF52283">
    <property type="entry name" value="Formate/glycerate dehydrogenase catalytic domain-like"/>
    <property type="match status" value="1"/>
</dbReference>
<dbReference type="PANTHER" id="PTHR10996">
    <property type="entry name" value="2-HYDROXYACID DEHYDROGENASE-RELATED"/>
    <property type="match status" value="1"/>
</dbReference>
<proteinExistence type="predicted"/>
<name>A0A6J1E270_MOMCH</name>
<dbReference type="PROSITE" id="PS00065">
    <property type="entry name" value="D_2_HYDROXYACID_DH_1"/>
    <property type="match status" value="1"/>
</dbReference>
<gene>
    <name evidence="4" type="primary">LOC111025776</name>
</gene>
<dbReference type="InterPro" id="IPR029752">
    <property type="entry name" value="D-isomer_DH_CS1"/>
</dbReference>
<dbReference type="Proteomes" id="UP000504603">
    <property type="component" value="Unplaced"/>
</dbReference>
<dbReference type="GO" id="GO:0051287">
    <property type="term" value="F:NAD binding"/>
    <property type="evidence" value="ECO:0007669"/>
    <property type="project" value="InterPro"/>
</dbReference>
<keyword evidence="1" id="KW-0560">Oxidoreductase</keyword>
<dbReference type="GO" id="GO:0016618">
    <property type="term" value="F:hydroxypyruvate reductase [NAD(P)H] activity"/>
    <property type="evidence" value="ECO:0007669"/>
    <property type="project" value="TreeGrafter"/>
</dbReference>
<dbReference type="Gene3D" id="3.40.50.720">
    <property type="entry name" value="NAD(P)-binding Rossmann-like Domain"/>
    <property type="match status" value="2"/>
</dbReference>
<dbReference type="GO" id="GO:0030267">
    <property type="term" value="F:glyoxylate reductase (NADPH) activity"/>
    <property type="evidence" value="ECO:0007669"/>
    <property type="project" value="TreeGrafter"/>
</dbReference>
<dbReference type="SUPFAM" id="SSF51735">
    <property type="entry name" value="NAD(P)-binding Rossmann-fold domains"/>
    <property type="match status" value="1"/>
</dbReference>
<dbReference type="AlphaFoldDB" id="A0A6J1E270"/>
<evidence type="ECO:0000313" key="3">
    <source>
        <dbReference type="Proteomes" id="UP000504603"/>
    </source>
</evidence>
<dbReference type="GeneID" id="111025776"/>
<dbReference type="Pfam" id="PF02826">
    <property type="entry name" value="2-Hacid_dh_C"/>
    <property type="match status" value="1"/>
</dbReference>
<evidence type="ECO:0000259" key="2">
    <source>
        <dbReference type="Pfam" id="PF02826"/>
    </source>
</evidence>
<dbReference type="InterPro" id="IPR006140">
    <property type="entry name" value="D-isomer_DH_NAD-bd"/>
</dbReference>
<feature type="domain" description="D-isomer specific 2-hydroxyacid dehydrogenase NAD-binding" evidence="2">
    <location>
        <begin position="119"/>
        <end position="190"/>
    </location>
</feature>
<accession>A0A6J1E270</accession>
<dbReference type="OrthoDB" id="298012at2759"/>
<dbReference type="InterPro" id="IPR050223">
    <property type="entry name" value="D-isomer_2-hydroxyacid_DH"/>
</dbReference>
<sequence>MASEAEHLPQVLVIGPPGIFSLLESQFPNRFHFLKPWLSQLPLLQFLTSYAQSTQALLIRAGGSIKLTPALLHCLPSLKLVVTASVGVDHLDLPELRRRGVAVATAGNLFSEDAADMAVGLLIDVLRNVSAADRFVRQGLWSTKGGFPLGLKLSRKRIGIVGLGKIGCEVAKRLEGFGCRISYTSRTKKPLVPYSYY</sequence>
<evidence type="ECO:0000256" key="1">
    <source>
        <dbReference type="ARBA" id="ARBA00023002"/>
    </source>
</evidence>
<dbReference type="FunFam" id="3.40.50.720:FF:001289">
    <property type="entry name" value="Os11g0229100 protein"/>
    <property type="match status" value="1"/>
</dbReference>